<evidence type="ECO:0000313" key="4">
    <source>
        <dbReference type="EMBL" id="KAJ1984479.1"/>
    </source>
</evidence>
<evidence type="ECO:0000256" key="1">
    <source>
        <dbReference type="SAM" id="MobiDB-lite"/>
    </source>
</evidence>
<feature type="domain" description="Trehalase-like N-terminal" evidence="3">
    <location>
        <begin position="29"/>
        <end position="72"/>
    </location>
</feature>
<evidence type="ECO:0008006" key="6">
    <source>
        <dbReference type="Google" id="ProtNLM"/>
    </source>
</evidence>
<gene>
    <name evidence="4" type="ORF">H4R34_000626</name>
</gene>
<keyword evidence="5" id="KW-1185">Reference proteome</keyword>
<dbReference type="AlphaFoldDB" id="A0A9W8B5W9"/>
<dbReference type="Gene3D" id="1.50.10.10">
    <property type="match status" value="1"/>
</dbReference>
<evidence type="ECO:0000259" key="3">
    <source>
        <dbReference type="Pfam" id="PF19291"/>
    </source>
</evidence>
<name>A0A9W8B5W9_9FUNG</name>
<evidence type="ECO:0000313" key="5">
    <source>
        <dbReference type="Proteomes" id="UP001151582"/>
    </source>
</evidence>
<feature type="region of interest" description="Disordered" evidence="1">
    <location>
        <begin position="186"/>
        <end position="205"/>
    </location>
</feature>
<feature type="domain" description="GH15-like" evidence="2">
    <location>
        <begin position="359"/>
        <end position="736"/>
    </location>
</feature>
<dbReference type="GO" id="GO:0005975">
    <property type="term" value="P:carbohydrate metabolic process"/>
    <property type="evidence" value="ECO:0007669"/>
    <property type="project" value="InterPro"/>
</dbReference>
<dbReference type="Pfam" id="PF00723">
    <property type="entry name" value="Glyco_hydro_15"/>
    <property type="match status" value="1"/>
</dbReference>
<dbReference type="SUPFAM" id="SSF48208">
    <property type="entry name" value="Six-hairpin glycosidases"/>
    <property type="match status" value="1"/>
</dbReference>
<evidence type="ECO:0000259" key="2">
    <source>
        <dbReference type="Pfam" id="PF00723"/>
    </source>
</evidence>
<dbReference type="Pfam" id="PF19291">
    <property type="entry name" value="TREH_N"/>
    <property type="match status" value="1"/>
</dbReference>
<dbReference type="InterPro" id="IPR012341">
    <property type="entry name" value="6hp_glycosidase-like_sf"/>
</dbReference>
<dbReference type="InterPro" id="IPR045582">
    <property type="entry name" value="Trehalase-like_N"/>
</dbReference>
<protein>
    <recommendedName>
        <fullName evidence="6">Glycoside hydrolase family 15 protein</fullName>
    </recommendedName>
</protein>
<dbReference type="PANTHER" id="PTHR31616">
    <property type="entry name" value="TREHALASE"/>
    <property type="match status" value="1"/>
</dbReference>
<accession>A0A9W8B5W9</accession>
<dbReference type="OrthoDB" id="406733at2759"/>
<organism evidence="4 5">
    <name type="scientific">Dimargaris verticillata</name>
    <dbReference type="NCBI Taxonomy" id="2761393"/>
    <lineage>
        <taxon>Eukaryota</taxon>
        <taxon>Fungi</taxon>
        <taxon>Fungi incertae sedis</taxon>
        <taxon>Zoopagomycota</taxon>
        <taxon>Kickxellomycotina</taxon>
        <taxon>Dimargaritomycetes</taxon>
        <taxon>Dimargaritales</taxon>
        <taxon>Dimargaritaceae</taxon>
        <taxon>Dimargaris</taxon>
    </lineage>
</organism>
<dbReference type="PANTHER" id="PTHR31616:SF0">
    <property type="entry name" value="GLUCAN 1,4-ALPHA-GLUCOSIDASE"/>
    <property type="match status" value="1"/>
</dbReference>
<sequence>MDSARQDKSKNGLDGLLAKCVRLEHGYLPIEDYAIIGNLRTTALCSTDGAVDFFCYPVFDSPSVFARLLDKNKPLTPTEKRASWMQSTAKMIDQCHFSISPTIPTSTKQQYVPNTNVLSTKFLCEDGVAEISDFMPRTNDSYLARKFPLLPWLVRRVKTIRGELTFKVECFPAFNYAQDDHETKIVSTEQEPDVQSKGGQTTTSYSTRSMSQAQHSLQFHHLPEQLPGTQAKVCPQTVEFVSPSMTLDLRCVSLCAEGECPYLYWNLEDRSHLGMRGLGAVCEVTLQENQEVYFVLREPPSHESQCHQVLDPELDSPLEVREFSVSDPPLSLELMHFLHDQTIGYWNSWISQSKYKGRWREAVHRSALALKILTYEPTGAVVAAPTFSLPEDIGGTRNWDYRYTWIRDSSFTVYALIRLGMTEEAQAYMGFIEKLFRDKNPDGSLQIMYTIHGDKEMPEKELHHMDGYRQSRPVRIGNGASDHLQLDIYGELMDAIYLYNKFGTPIGYEMWCHVRDLVDYVCGNWDQKDMSIWEVRSQKMNYLYSKIMCWVAVDRGIRLSEKRMFPLQQRDKWYRIRDTIYEEIMTKGWNKELQVYAQSYEQQDTLDSSVLIMPLVFFSSPADPRFLNTVKKIRMTPEKGGLTTNNLVFRYNHLHSDDGVGGREGCFSMCTFWLVEALTRAGQYDKRLLKDAINMFENMISYANHVTLYSEEIARSGEALGNFPQAFTHIAMISAAFNLDRVMR</sequence>
<proteinExistence type="predicted"/>
<reference evidence="4" key="1">
    <citation type="submission" date="2022-07" db="EMBL/GenBank/DDBJ databases">
        <title>Phylogenomic reconstructions and comparative analyses of Kickxellomycotina fungi.</title>
        <authorList>
            <person name="Reynolds N.K."/>
            <person name="Stajich J.E."/>
            <person name="Barry K."/>
            <person name="Grigoriev I.V."/>
            <person name="Crous P."/>
            <person name="Smith M.E."/>
        </authorList>
    </citation>
    <scope>NUCLEOTIDE SEQUENCE</scope>
    <source>
        <strain evidence="4">RSA 567</strain>
    </source>
</reference>
<dbReference type="InterPro" id="IPR008928">
    <property type="entry name" value="6-hairpin_glycosidase_sf"/>
</dbReference>
<dbReference type="EMBL" id="JANBQB010000018">
    <property type="protein sequence ID" value="KAJ1984479.1"/>
    <property type="molecule type" value="Genomic_DNA"/>
</dbReference>
<comment type="caution">
    <text evidence="4">The sequence shown here is derived from an EMBL/GenBank/DDBJ whole genome shotgun (WGS) entry which is preliminary data.</text>
</comment>
<dbReference type="GO" id="GO:0004553">
    <property type="term" value="F:hydrolase activity, hydrolyzing O-glycosyl compounds"/>
    <property type="evidence" value="ECO:0007669"/>
    <property type="project" value="UniProtKB-ARBA"/>
</dbReference>
<dbReference type="Proteomes" id="UP001151582">
    <property type="component" value="Unassembled WGS sequence"/>
</dbReference>
<dbReference type="InterPro" id="IPR011613">
    <property type="entry name" value="GH15-like"/>
</dbReference>